<dbReference type="Pfam" id="PF04972">
    <property type="entry name" value="BON"/>
    <property type="match status" value="1"/>
</dbReference>
<dbReference type="InterPro" id="IPR007055">
    <property type="entry name" value="BON_dom"/>
</dbReference>
<dbReference type="PANTHER" id="PTHR34606">
    <property type="entry name" value="BON DOMAIN-CONTAINING PROTEIN"/>
    <property type="match status" value="1"/>
</dbReference>
<dbReference type="EMBL" id="LPVY01000013">
    <property type="protein sequence ID" value="KZB64084.1"/>
    <property type="molecule type" value="Genomic_DNA"/>
</dbReference>
<reference evidence="3 4" key="1">
    <citation type="submission" date="2015-12" db="EMBL/GenBank/DDBJ databases">
        <title>Genome sequence of Thalassospira lucentensis MCCC 1A02072.</title>
        <authorList>
            <person name="Lu L."/>
            <person name="Lai Q."/>
            <person name="Shao Z."/>
            <person name="Qian P."/>
        </authorList>
    </citation>
    <scope>NUCLEOTIDE SEQUENCE [LARGE SCALE GENOMIC DNA]</scope>
    <source>
        <strain evidence="3 4">MCCC 1A02072</strain>
    </source>
</reference>
<protein>
    <recommendedName>
        <fullName evidence="2">BON domain-containing protein</fullName>
    </recommendedName>
</protein>
<name>A0A154L595_9PROT</name>
<organism evidence="3 4">
    <name type="scientific">Thalassospira lucentensis</name>
    <dbReference type="NCBI Taxonomy" id="168935"/>
    <lineage>
        <taxon>Bacteria</taxon>
        <taxon>Pseudomonadati</taxon>
        <taxon>Pseudomonadota</taxon>
        <taxon>Alphaproteobacteria</taxon>
        <taxon>Rhodospirillales</taxon>
        <taxon>Thalassospiraceae</taxon>
        <taxon>Thalassospira</taxon>
    </lineage>
</organism>
<gene>
    <name evidence="3" type="ORF">AUP42_20050</name>
</gene>
<dbReference type="OrthoDB" id="7339555at2"/>
<dbReference type="RefSeq" id="WP_062952064.1">
    <property type="nucleotide sequence ID" value="NZ_LPVY01000013.1"/>
</dbReference>
<sequence length="209" mass="23179">MITISRGWRNAMKAVSVCALLATPLAACGPLQMPLEDRTGNDQWLDTQIKSGILGEFSKVDHTYLIDVNVDIWKQQVMVTGMVDSKGKYYDVMSLVKQDSRIKTVYDHLEVADAATIEAYHKAEDEYGKNAVPADSATQTGSDVWIESQIKALLLAEKGVSSVNYRWQSVNSIVYIMGDAQSSEELDKVLSIVRRIKGVKRVVSHIAKV</sequence>
<evidence type="ECO:0000313" key="3">
    <source>
        <dbReference type="EMBL" id="KZB64084.1"/>
    </source>
</evidence>
<feature type="domain" description="BON" evidence="2">
    <location>
        <begin position="142"/>
        <end position="209"/>
    </location>
</feature>
<dbReference type="PANTHER" id="PTHR34606:SF15">
    <property type="entry name" value="BON DOMAIN-CONTAINING PROTEIN"/>
    <property type="match status" value="1"/>
</dbReference>
<feature type="signal peptide" evidence="1">
    <location>
        <begin position="1"/>
        <end position="28"/>
    </location>
</feature>
<evidence type="ECO:0000313" key="4">
    <source>
        <dbReference type="Proteomes" id="UP000076335"/>
    </source>
</evidence>
<dbReference type="InterPro" id="IPR051686">
    <property type="entry name" value="Lipoprotein_DolP"/>
</dbReference>
<evidence type="ECO:0000256" key="1">
    <source>
        <dbReference type="SAM" id="SignalP"/>
    </source>
</evidence>
<proteinExistence type="predicted"/>
<accession>A0A154L595</accession>
<dbReference type="AlphaFoldDB" id="A0A154L595"/>
<evidence type="ECO:0000259" key="2">
    <source>
        <dbReference type="PROSITE" id="PS50914"/>
    </source>
</evidence>
<feature type="chain" id="PRO_5007596971" description="BON domain-containing protein" evidence="1">
    <location>
        <begin position="29"/>
        <end position="209"/>
    </location>
</feature>
<dbReference type="Proteomes" id="UP000076335">
    <property type="component" value="Unassembled WGS sequence"/>
</dbReference>
<comment type="caution">
    <text evidence="3">The sequence shown here is derived from an EMBL/GenBank/DDBJ whole genome shotgun (WGS) entry which is preliminary data.</text>
</comment>
<keyword evidence="1" id="KW-0732">Signal</keyword>
<dbReference type="PROSITE" id="PS50914">
    <property type="entry name" value="BON"/>
    <property type="match status" value="1"/>
</dbReference>